<keyword evidence="2" id="KW-0732">Signal</keyword>
<evidence type="ECO:0000313" key="5">
    <source>
        <dbReference type="Proteomes" id="UP000829647"/>
    </source>
</evidence>
<dbReference type="CDD" id="cd00161">
    <property type="entry name" value="beta-trefoil_Ricin-like"/>
    <property type="match status" value="1"/>
</dbReference>
<proteinExistence type="predicted"/>
<dbReference type="Pfam" id="PF07691">
    <property type="entry name" value="PA14"/>
    <property type="match status" value="1"/>
</dbReference>
<feature type="compositionally biased region" description="Low complexity" evidence="1">
    <location>
        <begin position="204"/>
        <end position="240"/>
    </location>
</feature>
<dbReference type="InterPro" id="IPR011658">
    <property type="entry name" value="PA14_dom"/>
</dbReference>
<dbReference type="Gene3D" id="3.90.182.10">
    <property type="entry name" value="Toxin - Anthrax Protective Antigen,domain 1"/>
    <property type="match status" value="1"/>
</dbReference>
<feature type="domain" description="PA14" evidence="3">
    <location>
        <begin position="47"/>
        <end position="185"/>
    </location>
</feature>
<feature type="region of interest" description="Disordered" evidence="1">
    <location>
        <begin position="188"/>
        <end position="240"/>
    </location>
</feature>
<feature type="compositionally biased region" description="Pro residues" evidence="1">
    <location>
        <begin position="194"/>
        <end position="203"/>
    </location>
</feature>
<dbReference type="InterPro" id="IPR000772">
    <property type="entry name" value="Ricin_B_lectin"/>
</dbReference>
<reference evidence="4 5" key="1">
    <citation type="submission" date="2022-04" db="EMBL/GenBank/DDBJ databases">
        <title>Hymenobacter sp. isolated from the air.</title>
        <authorList>
            <person name="Won M."/>
            <person name="Lee C.-M."/>
            <person name="Woen H.-Y."/>
            <person name="Kwon S.-W."/>
        </authorList>
    </citation>
    <scope>NUCLEOTIDE SEQUENCE [LARGE SCALE GENOMIC DNA]</scope>
    <source>
        <strain evidence="5">5516 S-25</strain>
    </source>
</reference>
<gene>
    <name evidence="4" type="ORF">MWH26_16845</name>
</gene>
<dbReference type="Pfam" id="PF14200">
    <property type="entry name" value="RicinB_lectin_2"/>
    <property type="match status" value="2"/>
</dbReference>
<evidence type="ECO:0000256" key="1">
    <source>
        <dbReference type="SAM" id="MobiDB-lite"/>
    </source>
</evidence>
<feature type="signal peptide" evidence="2">
    <location>
        <begin position="1"/>
        <end position="22"/>
    </location>
</feature>
<keyword evidence="5" id="KW-1185">Reference proteome</keyword>
<dbReference type="InterPro" id="IPR035992">
    <property type="entry name" value="Ricin_B-like_lectins"/>
</dbReference>
<dbReference type="Gene3D" id="2.80.10.50">
    <property type="match status" value="2"/>
</dbReference>
<dbReference type="SMART" id="SM00458">
    <property type="entry name" value="RICIN"/>
    <property type="match status" value="1"/>
</dbReference>
<dbReference type="EMBL" id="CP095848">
    <property type="protein sequence ID" value="UPL48841.1"/>
    <property type="molecule type" value="Genomic_DNA"/>
</dbReference>
<dbReference type="PROSITE" id="PS50231">
    <property type="entry name" value="RICIN_B_LECTIN"/>
    <property type="match status" value="1"/>
</dbReference>
<protein>
    <submittedName>
        <fullName evidence="4">PA14 domain-containing protein</fullName>
    </submittedName>
</protein>
<dbReference type="SUPFAM" id="SSF56988">
    <property type="entry name" value="Anthrax protective antigen"/>
    <property type="match status" value="1"/>
</dbReference>
<dbReference type="InterPro" id="IPR037524">
    <property type="entry name" value="PA14/GLEYA"/>
</dbReference>
<dbReference type="SUPFAM" id="SSF50370">
    <property type="entry name" value="Ricin B-like lectins"/>
    <property type="match status" value="1"/>
</dbReference>
<evidence type="ECO:0000256" key="2">
    <source>
        <dbReference type="SAM" id="SignalP"/>
    </source>
</evidence>
<feature type="chain" id="PRO_5047154353" evidence="2">
    <location>
        <begin position="23"/>
        <end position="556"/>
    </location>
</feature>
<sequence>MRYLLVCSLAWLGFTNGTPAVATTPGRPEARFLADPPVGRVAKPVQGFGTGLTGFYFTNGSLAGAPALQRIDGAIDFRWGMAAPAAGVPSDNFSVRWEGLLAAPSTGRYRFVALTSDEVRLWVNGKKVLDTWDGKKNSTLDPNVSLAAGEKTTIRLEYNDGGGEAGIQLQWVPPGQAAQVIPMGNLYPLGSPTTPDPAGPRPAPVAKAATPQPAPTAKPVATTKPAAAATKPAAATAKPATAAAKPAAPVKAAPKPAPAPSAAALAAKAKADEKAAAKAAAKAKAAAEAAATATPPVPLTPGVYTLTVRTTGAPLEVPDEGRYASRVLDPNSKGKAPQWKIEPAGEGFYRISVQGSNKVLEVLGSSTSNGAPMSLWNYYSGNNQIWRIEEVGGGYYKLLAKHSRKALSARDSADVAEGGGVEQRRYSGKEAQQWKLTAVAPAQAPPVVAAMSLPGVGANQMSVYPNPSNGVVQMSYQLAQEKPLGWVLYNQRGIAVRVSDYRKQPAGSHHQSLDFTDLPAGDYNLNLTVGIETTKLPLIIRRPSAEGAQIQTTSAK</sequence>
<dbReference type="SMART" id="SM00758">
    <property type="entry name" value="PA14"/>
    <property type="match status" value="1"/>
</dbReference>
<dbReference type="Proteomes" id="UP000829647">
    <property type="component" value="Chromosome"/>
</dbReference>
<evidence type="ECO:0000259" key="3">
    <source>
        <dbReference type="PROSITE" id="PS51820"/>
    </source>
</evidence>
<organism evidence="4 5">
    <name type="scientific">Hymenobacter sublimis</name>
    <dbReference type="NCBI Taxonomy" id="2933777"/>
    <lineage>
        <taxon>Bacteria</taxon>
        <taxon>Pseudomonadati</taxon>
        <taxon>Bacteroidota</taxon>
        <taxon>Cytophagia</taxon>
        <taxon>Cytophagales</taxon>
        <taxon>Hymenobacteraceae</taxon>
        <taxon>Hymenobacter</taxon>
    </lineage>
</organism>
<name>A0ABY4J8R8_9BACT</name>
<evidence type="ECO:0000313" key="4">
    <source>
        <dbReference type="EMBL" id="UPL48841.1"/>
    </source>
</evidence>
<dbReference type="PROSITE" id="PS51820">
    <property type="entry name" value="PA14"/>
    <property type="match status" value="1"/>
</dbReference>
<accession>A0ABY4J8R8</accession>
<dbReference type="RefSeq" id="WP_247975184.1">
    <property type="nucleotide sequence ID" value="NZ_CP095848.1"/>
</dbReference>